<dbReference type="AlphaFoldDB" id="A0A7U9C5E3"/>
<evidence type="ECO:0000313" key="1">
    <source>
        <dbReference type="EMBL" id="EHJ93476.1"/>
    </source>
</evidence>
<gene>
    <name evidence="1" type="ORF">KUC_0423</name>
</gene>
<sequence>MILKISTLWKQYFQPLCEFNLILYWGAASDEIFGFAT</sequence>
<dbReference type="EMBL" id="JH393257">
    <property type="protein sequence ID" value="EHJ93476.1"/>
    <property type="molecule type" value="Genomic_DNA"/>
</dbReference>
<protein>
    <submittedName>
        <fullName evidence="1">Uncharacterized protein</fullName>
    </submittedName>
</protein>
<evidence type="ECO:0000313" key="2">
    <source>
        <dbReference type="Proteomes" id="UP000005756"/>
    </source>
</evidence>
<proteinExistence type="predicted"/>
<organism evidence="1 2">
    <name type="scientific">Vreelandella boliviensis LC1</name>
    <dbReference type="NCBI Taxonomy" id="1072583"/>
    <lineage>
        <taxon>Bacteria</taxon>
        <taxon>Pseudomonadati</taxon>
        <taxon>Pseudomonadota</taxon>
        <taxon>Gammaproteobacteria</taxon>
        <taxon>Oceanospirillales</taxon>
        <taxon>Halomonadaceae</taxon>
        <taxon>Vreelandella</taxon>
    </lineage>
</organism>
<name>A0A7U9C5E3_9GAMM</name>
<reference evidence="1 2" key="1">
    <citation type="submission" date="2011-10" db="EMBL/GenBank/DDBJ databases">
        <authorList>
            <person name="Quillaguamn J."/>
            <person name="Guzmn D."/>
            <person name="Balderrama-Subieta A."/>
            <person name="Cardona-Ortuo C."/>
            <person name="Guevara-Martnez M."/>
            <person name="Callisaya-Quispe N."/>
        </authorList>
    </citation>
    <scope>NUCLEOTIDE SEQUENCE [LARGE SCALE GENOMIC DNA]</scope>
    <source>
        <strain evidence="1 2">LC1</strain>
    </source>
</reference>
<dbReference type="Proteomes" id="UP000005756">
    <property type="component" value="Unassembled WGS sequence"/>
</dbReference>
<accession>A0A7U9C5E3</accession>